<dbReference type="Proteomes" id="UP000246735">
    <property type="component" value="Segment"/>
</dbReference>
<keyword evidence="2" id="KW-1185">Reference proteome</keyword>
<name>L7P0M4_9CLOS</name>
<accession>L7P0M4</accession>
<protein>
    <submittedName>
        <fullName evidence="1">4.2 kDa transmembrane protein</fullName>
    </submittedName>
</protein>
<keyword evidence="1" id="KW-0472">Membrane</keyword>
<dbReference type="RefSeq" id="YP_009666139.1">
    <property type="nucleotide sequence ID" value="NC_043453.1"/>
</dbReference>
<dbReference type="GeneID" id="40526346"/>
<reference evidence="1" key="1">
    <citation type="submission" date="2013-02" db="EMBL/GenBank/DDBJ databases">
        <title>Differentiation, distribution, and elimination of closteroviruses infecting Cordyline fruticosa (L.) in Hawaii.</title>
        <authorList>
            <person name="Melzer M.J."/>
        </authorList>
    </citation>
    <scope>NUCLEOTIDE SEQUENCE [LARGE SCALE GENOMIC DNA]</scope>
    <source>
        <strain evidence="1">SJ1</strain>
    </source>
</reference>
<keyword evidence="1" id="KW-0812">Transmembrane</keyword>
<sequence>MVLLIFLQLIVFLFFVNFVTKPSNRGFVVFKQIYI</sequence>
<proteinExistence type="predicted"/>
<dbReference type="EMBL" id="JQ599282">
    <property type="protein sequence ID" value="AFJ05047.1"/>
    <property type="molecule type" value="Genomic_RNA"/>
</dbReference>
<organism evidence="1 2">
    <name type="scientific">Cordyline virus 2</name>
    <dbReference type="NCBI Taxonomy" id="1177751"/>
    <lineage>
        <taxon>Viruses</taxon>
        <taxon>Riboviria</taxon>
        <taxon>Orthornavirae</taxon>
        <taxon>Kitrinoviricota</taxon>
        <taxon>Alsuviricetes</taxon>
        <taxon>Martellivirales</taxon>
        <taxon>Closteroviridae</taxon>
        <taxon>Velarivirus</taxon>
        <taxon>Velarivirus duocordylinae</taxon>
    </lineage>
</organism>
<evidence type="ECO:0000313" key="2">
    <source>
        <dbReference type="Proteomes" id="UP000246735"/>
    </source>
</evidence>
<dbReference type="KEGG" id="vg:40526346"/>
<evidence type="ECO:0000313" key="1">
    <source>
        <dbReference type="EMBL" id="AFJ05047.1"/>
    </source>
</evidence>